<feature type="region of interest" description="Disordered" evidence="12">
    <location>
        <begin position="199"/>
        <end position="235"/>
    </location>
</feature>
<comment type="subcellular location">
    <subcellularLocation>
        <location evidence="11">Cytoplasm</location>
    </subcellularLocation>
</comment>
<feature type="compositionally biased region" description="Low complexity" evidence="12">
    <location>
        <begin position="259"/>
        <end position="269"/>
    </location>
</feature>
<evidence type="ECO:0000313" key="15">
    <source>
        <dbReference type="EMBL" id="CAG5115799.1"/>
    </source>
</evidence>
<dbReference type="PROSITE" id="PS50089">
    <property type="entry name" value="ZF_RING_2"/>
    <property type="match status" value="1"/>
</dbReference>
<dbReference type="Pfam" id="PF18102">
    <property type="entry name" value="DTC"/>
    <property type="match status" value="1"/>
</dbReference>
<comment type="caution">
    <text evidence="15">The sequence shown here is derived from an EMBL/GenBank/DDBJ whole genome shotgun (WGS) entry which is preliminary data.</text>
</comment>
<dbReference type="CDD" id="cd09633">
    <property type="entry name" value="Deltex_C"/>
    <property type="match status" value="1"/>
</dbReference>
<dbReference type="Pfam" id="PF00097">
    <property type="entry name" value="zf-C3HC4"/>
    <property type="match status" value="1"/>
</dbReference>
<feature type="domain" description="WWE" evidence="14">
    <location>
        <begin position="74"/>
        <end position="157"/>
    </location>
</feature>
<evidence type="ECO:0000256" key="5">
    <source>
        <dbReference type="ARBA" id="ARBA00022723"/>
    </source>
</evidence>
<feature type="compositionally biased region" description="Low complexity" evidence="12">
    <location>
        <begin position="377"/>
        <end position="396"/>
    </location>
</feature>
<feature type="region of interest" description="Disordered" evidence="12">
    <location>
        <begin position="259"/>
        <end position="319"/>
    </location>
</feature>
<dbReference type="EMBL" id="CAJHNH020000166">
    <property type="protein sequence ID" value="CAG5115799.1"/>
    <property type="molecule type" value="Genomic_DNA"/>
</dbReference>
<evidence type="ECO:0000256" key="10">
    <source>
        <dbReference type="PROSITE-ProRule" id="PRU00175"/>
    </source>
</evidence>
<keyword evidence="11" id="KW-0963">Cytoplasm</keyword>
<dbReference type="GO" id="GO:0005737">
    <property type="term" value="C:cytoplasm"/>
    <property type="evidence" value="ECO:0007669"/>
    <property type="project" value="UniProtKB-SubCell"/>
</dbReference>
<feature type="region of interest" description="Disordered" evidence="12">
    <location>
        <begin position="367"/>
        <end position="397"/>
    </location>
</feature>
<evidence type="ECO:0000256" key="1">
    <source>
        <dbReference type="ARBA" id="ARBA00000900"/>
    </source>
</evidence>
<evidence type="ECO:0000313" key="16">
    <source>
        <dbReference type="Proteomes" id="UP000678393"/>
    </source>
</evidence>
<protein>
    <recommendedName>
        <fullName evidence="11">E3 ubiquitin-protein ligase</fullName>
        <ecNumber evidence="11">2.3.2.27</ecNumber>
    </recommendedName>
</protein>
<dbReference type="InterPro" id="IPR018123">
    <property type="entry name" value="WWE-dom_subgr"/>
</dbReference>
<dbReference type="GO" id="GO:0008270">
    <property type="term" value="F:zinc ion binding"/>
    <property type="evidence" value="ECO:0007669"/>
    <property type="project" value="UniProtKB-KW"/>
</dbReference>
<keyword evidence="5 11" id="KW-0479">Metal-binding</keyword>
<sequence>MAGVVVWAYKNNRNLWTVYEPLVSCELERQYLLNTQQNVNLGTVSSSLSCYEVSFLHMTQTNIPSGSVREVKRIMCSHTSALGQGVVWEYEGDKPNQWTVYDVDTLNVIEDGFVRHNQMNMSVLDLQQSHVRLPYLIDFGRMTQMRVETGRIRRIQRRQLGQTFSPLATFTAGFSTQPALLSSAPSLSSASFVNSYGQSNWQPSPAAMKSQTTKSKSRHHPYAHTPASAPVVNGALNGSGAAAGLSSQVPLQTLQQQLQQQQLQLQQPAQNPPGPVTRRRHHQTSSTPVSATLQAHSHLQHPQMQAHPSLPQMYPGSHQSFYHQPLHQLHIQGSYQHLFGNLPVSGYQFPTSSAPLSVTSMGFMPPLAHQQIPRPASNSSLSSSSSTSSSMSVSGSQGAETLPTVFKVTISKSKKTKGKTRGVESLEKYMHGVDTDLDKNDCSICCEKLSEASSYGEGKAEAHAVVELNRCGHQFHKLCLLEMYHSIHKGGGLQCPSCKTIYGEKTGNCPPGYMQWRLVQDLTLPGYEGCGAILVSYHISPGIQGPDHPSPGHSFTARGFPRQGYLPDCDKGRKVLKLLMEAFQRRLMFTIATSHTTGEANTVTWNEIHHKTEPYGNHSGHGYPDPQYLDNVLMELAAHGVTEDCLR</sequence>
<dbReference type="EC" id="2.3.2.27" evidence="11"/>
<evidence type="ECO:0000259" key="13">
    <source>
        <dbReference type="PROSITE" id="PS50089"/>
    </source>
</evidence>
<dbReference type="Pfam" id="PF02825">
    <property type="entry name" value="WWE"/>
    <property type="match status" value="2"/>
</dbReference>
<name>A0A8S3YEX2_9EUPU</name>
<feature type="domain" description="RING-type" evidence="13">
    <location>
        <begin position="442"/>
        <end position="499"/>
    </location>
</feature>
<dbReference type="GO" id="GO:0061630">
    <property type="term" value="F:ubiquitin protein ligase activity"/>
    <property type="evidence" value="ECO:0007669"/>
    <property type="project" value="UniProtKB-UniRule"/>
</dbReference>
<dbReference type="InterPro" id="IPR039399">
    <property type="entry name" value="Deltex_C_sf"/>
</dbReference>
<dbReference type="GO" id="GO:0016567">
    <property type="term" value="P:protein ubiquitination"/>
    <property type="evidence" value="ECO:0007669"/>
    <property type="project" value="UniProtKB-UniRule"/>
</dbReference>
<dbReference type="OrthoDB" id="2449614at2759"/>
<dbReference type="Gene3D" id="3.30.40.10">
    <property type="entry name" value="Zinc/RING finger domain, C3HC4 (zinc finger)"/>
    <property type="match status" value="1"/>
</dbReference>
<dbReference type="FunFam" id="3.30.390.130:FF:000001">
    <property type="entry name" value="Probable E3 ubiquitin-protein ligase DTX3"/>
    <property type="match status" value="1"/>
</dbReference>
<dbReference type="Gene3D" id="3.30.390.130">
    <property type="match status" value="1"/>
</dbReference>
<evidence type="ECO:0000256" key="2">
    <source>
        <dbReference type="ARBA" id="ARBA00004906"/>
    </source>
</evidence>
<dbReference type="InterPro" id="IPR018957">
    <property type="entry name" value="Znf_C3HC4_RING-type"/>
</dbReference>
<evidence type="ECO:0000256" key="9">
    <source>
        <dbReference type="ARBA" id="ARBA00022976"/>
    </source>
</evidence>
<dbReference type="Gene3D" id="3.30.720.50">
    <property type="match status" value="2"/>
</dbReference>
<keyword evidence="6" id="KW-0677">Repeat</keyword>
<comment type="pathway">
    <text evidence="2 11">Protein modification; protein ubiquitination.</text>
</comment>
<feature type="compositionally biased region" description="Polar residues" evidence="12">
    <location>
        <begin position="199"/>
        <end position="214"/>
    </location>
</feature>
<reference evidence="15" key="1">
    <citation type="submission" date="2021-04" db="EMBL/GenBank/DDBJ databases">
        <authorList>
            <consortium name="Molecular Ecology Group"/>
        </authorList>
    </citation>
    <scope>NUCLEOTIDE SEQUENCE</scope>
</reference>
<dbReference type="SMART" id="SM00678">
    <property type="entry name" value="WWE"/>
    <property type="match status" value="2"/>
</dbReference>
<evidence type="ECO:0000256" key="7">
    <source>
        <dbReference type="ARBA" id="ARBA00022771"/>
    </source>
</evidence>
<dbReference type="SUPFAM" id="SSF57850">
    <property type="entry name" value="RING/U-box"/>
    <property type="match status" value="1"/>
</dbReference>
<evidence type="ECO:0000256" key="11">
    <source>
        <dbReference type="RuleBase" id="RU367105"/>
    </source>
</evidence>
<organism evidence="15 16">
    <name type="scientific">Candidula unifasciata</name>
    <dbReference type="NCBI Taxonomy" id="100452"/>
    <lineage>
        <taxon>Eukaryota</taxon>
        <taxon>Metazoa</taxon>
        <taxon>Spiralia</taxon>
        <taxon>Lophotrochozoa</taxon>
        <taxon>Mollusca</taxon>
        <taxon>Gastropoda</taxon>
        <taxon>Heterobranchia</taxon>
        <taxon>Euthyneura</taxon>
        <taxon>Panpulmonata</taxon>
        <taxon>Eupulmonata</taxon>
        <taxon>Stylommatophora</taxon>
        <taxon>Helicina</taxon>
        <taxon>Helicoidea</taxon>
        <taxon>Geomitridae</taxon>
        <taxon>Candidula</taxon>
    </lineage>
</organism>
<evidence type="ECO:0000256" key="12">
    <source>
        <dbReference type="SAM" id="MobiDB-lite"/>
    </source>
</evidence>
<accession>A0A8S3YEX2</accession>
<dbReference type="InterPro" id="IPR001841">
    <property type="entry name" value="Znf_RING"/>
</dbReference>
<dbReference type="SUPFAM" id="SSF117839">
    <property type="entry name" value="WWE domain"/>
    <property type="match status" value="2"/>
</dbReference>
<feature type="domain" description="WWE" evidence="14">
    <location>
        <begin position="1"/>
        <end position="73"/>
    </location>
</feature>
<dbReference type="SMART" id="SM00184">
    <property type="entry name" value="RING"/>
    <property type="match status" value="1"/>
</dbReference>
<comment type="similarity">
    <text evidence="3 11">Belongs to the Deltex family.</text>
</comment>
<dbReference type="Proteomes" id="UP000678393">
    <property type="component" value="Unassembled WGS sequence"/>
</dbReference>
<evidence type="ECO:0000256" key="4">
    <source>
        <dbReference type="ARBA" id="ARBA00022679"/>
    </source>
</evidence>
<dbReference type="AlphaFoldDB" id="A0A8S3YEX2"/>
<dbReference type="PANTHER" id="PTHR12622">
    <property type="entry name" value="DELTEX-RELATED"/>
    <property type="match status" value="1"/>
</dbReference>
<keyword evidence="16" id="KW-1185">Reference proteome</keyword>
<evidence type="ECO:0000259" key="14">
    <source>
        <dbReference type="PROSITE" id="PS50918"/>
    </source>
</evidence>
<evidence type="ECO:0000256" key="3">
    <source>
        <dbReference type="ARBA" id="ARBA00009413"/>
    </source>
</evidence>
<dbReference type="InterPro" id="IPR039398">
    <property type="entry name" value="Deltex_fam"/>
</dbReference>
<dbReference type="PROSITE" id="PS50918">
    <property type="entry name" value="WWE"/>
    <property type="match status" value="2"/>
</dbReference>
<dbReference type="InterPro" id="IPR039396">
    <property type="entry name" value="Deltex_C"/>
</dbReference>
<dbReference type="InterPro" id="IPR037197">
    <property type="entry name" value="WWE_dom_sf"/>
</dbReference>
<keyword evidence="9" id="KW-0914">Notch signaling pathway</keyword>
<keyword evidence="7 10" id="KW-0863">Zinc-finger</keyword>
<evidence type="ECO:0000256" key="8">
    <source>
        <dbReference type="ARBA" id="ARBA00022833"/>
    </source>
</evidence>
<dbReference type="InterPro" id="IPR004170">
    <property type="entry name" value="WWE_dom"/>
</dbReference>
<comment type="catalytic activity">
    <reaction evidence="1 11">
        <text>S-ubiquitinyl-[E2 ubiquitin-conjugating enzyme]-L-cysteine + [acceptor protein]-L-lysine = [E2 ubiquitin-conjugating enzyme]-L-cysteine + N(6)-ubiquitinyl-[acceptor protein]-L-lysine.</text>
        <dbReference type="EC" id="2.3.2.27"/>
    </reaction>
</comment>
<dbReference type="InterPro" id="IPR013083">
    <property type="entry name" value="Znf_RING/FYVE/PHD"/>
</dbReference>
<dbReference type="GO" id="GO:0007219">
    <property type="term" value="P:Notch signaling pathway"/>
    <property type="evidence" value="ECO:0007669"/>
    <property type="project" value="UniProtKB-KW"/>
</dbReference>
<feature type="compositionally biased region" description="Polar residues" evidence="12">
    <location>
        <begin position="284"/>
        <end position="303"/>
    </location>
</feature>
<proteinExistence type="inferred from homology"/>
<evidence type="ECO:0000256" key="6">
    <source>
        <dbReference type="ARBA" id="ARBA00022737"/>
    </source>
</evidence>
<gene>
    <name evidence="15" type="ORF">CUNI_LOCUS1357</name>
</gene>
<keyword evidence="8 11" id="KW-0862">Zinc</keyword>
<keyword evidence="4 11" id="KW-0808">Transferase</keyword>